<accession>U4L4C4</accession>
<keyword evidence="2" id="KW-1185">Reference proteome</keyword>
<gene>
    <name evidence="1" type="ORF">PCON_10169</name>
</gene>
<evidence type="ECO:0000313" key="1">
    <source>
        <dbReference type="EMBL" id="CCX10575.1"/>
    </source>
</evidence>
<evidence type="ECO:0000313" key="2">
    <source>
        <dbReference type="Proteomes" id="UP000018144"/>
    </source>
</evidence>
<sequence>MVADFFLSLNLYDNP</sequence>
<organism evidence="1 2">
    <name type="scientific">Pyronema omphalodes (strain CBS 100304)</name>
    <name type="common">Pyronema confluens</name>
    <dbReference type="NCBI Taxonomy" id="1076935"/>
    <lineage>
        <taxon>Eukaryota</taxon>
        <taxon>Fungi</taxon>
        <taxon>Dikarya</taxon>
        <taxon>Ascomycota</taxon>
        <taxon>Pezizomycotina</taxon>
        <taxon>Pezizomycetes</taxon>
        <taxon>Pezizales</taxon>
        <taxon>Pyronemataceae</taxon>
        <taxon>Pyronema</taxon>
    </lineage>
</organism>
<protein>
    <submittedName>
        <fullName evidence="1">Uncharacterized protein</fullName>
    </submittedName>
</protein>
<name>U4L4C4_PYROM</name>
<dbReference type="Proteomes" id="UP000018144">
    <property type="component" value="Unassembled WGS sequence"/>
</dbReference>
<proteinExistence type="predicted"/>
<dbReference type="EMBL" id="HF935553">
    <property type="protein sequence ID" value="CCX10575.1"/>
    <property type="molecule type" value="Genomic_DNA"/>
</dbReference>
<reference evidence="1 2" key="1">
    <citation type="journal article" date="2013" name="PLoS Genet.">
        <title>The genome and development-dependent transcriptomes of Pyronema confluens: a window into fungal evolution.</title>
        <authorList>
            <person name="Traeger S."/>
            <person name="Altegoer F."/>
            <person name="Freitag M."/>
            <person name="Gabaldon T."/>
            <person name="Kempken F."/>
            <person name="Kumar A."/>
            <person name="Marcet-Houben M."/>
            <person name="Poggeler S."/>
            <person name="Stajich J.E."/>
            <person name="Nowrousian M."/>
        </authorList>
    </citation>
    <scope>NUCLEOTIDE SEQUENCE [LARGE SCALE GENOMIC DNA]</scope>
    <source>
        <strain evidence="2">CBS 100304</strain>
        <tissue evidence="1">Vegetative mycelium</tissue>
    </source>
</reference>